<dbReference type="PIRSF" id="PIRSF002741">
    <property type="entry name" value="MppA"/>
    <property type="match status" value="1"/>
</dbReference>
<dbReference type="Pfam" id="PF00496">
    <property type="entry name" value="SBP_bac_5"/>
    <property type="match status" value="1"/>
</dbReference>
<dbReference type="EMBL" id="BAABHF010000019">
    <property type="protein sequence ID" value="GAA4494138.1"/>
    <property type="molecule type" value="Genomic_DNA"/>
</dbReference>
<feature type="signal peptide" evidence="1">
    <location>
        <begin position="1"/>
        <end position="19"/>
    </location>
</feature>
<reference evidence="4" key="1">
    <citation type="journal article" date="2019" name="Int. J. Syst. Evol. Microbiol.">
        <title>The Global Catalogue of Microorganisms (GCM) 10K type strain sequencing project: providing services to taxonomists for standard genome sequencing and annotation.</title>
        <authorList>
            <consortium name="The Broad Institute Genomics Platform"/>
            <consortium name="The Broad Institute Genome Sequencing Center for Infectious Disease"/>
            <person name="Wu L."/>
            <person name="Ma J."/>
        </authorList>
    </citation>
    <scope>NUCLEOTIDE SEQUENCE [LARGE SCALE GENOMIC DNA]</scope>
    <source>
        <strain evidence="4">JCM 17933</strain>
    </source>
</reference>
<organism evidence="3 4">
    <name type="scientific">Actinoallomurus oryzae</name>
    <dbReference type="NCBI Taxonomy" id="502180"/>
    <lineage>
        <taxon>Bacteria</taxon>
        <taxon>Bacillati</taxon>
        <taxon>Actinomycetota</taxon>
        <taxon>Actinomycetes</taxon>
        <taxon>Streptosporangiales</taxon>
        <taxon>Thermomonosporaceae</taxon>
        <taxon>Actinoallomurus</taxon>
    </lineage>
</organism>
<dbReference type="InterPro" id="IPR030678">
    <property type="entry name" value="Peptide/Ni-bd"/>
</dbReference>
<protein>
    <submittedName>
        <fullName evidence="3">ABC transporter substrate-binding protein</fullName>
    </submittedName>
</protein>
<dbReference type="PROSITE" id="PS51257">
    <property type="entry name" value="PROKAR_LIPOPROTEIN"/>
    <property type="match status" value="1"/>
</dbReference>
<evidence type="ECO:0000313" key="3">
    <source>
        <dbReference type="EMBL" id="GAA4494138.1"/>
    </source>
</evidence>
<dbReference type="InterPro" id="IPR039424">
    <property type="entry name" value="SBP_5"/>
</dbReference>
<evidence type="ECO:0000313" key="4">
    <source>
        <dbReference type="Proteomes" id="UP001500503"/>
    </source>
</evidence>
<dbReference type="PANTHER" id="PTHR30290">
    <property type="entry name" value="PERIPLASMIC BINDING COMPONENT OF ABC TRANSPORTER"/>
    <property type="match status" value="1"/>
</dbReference>
<dbReference type="PANTHER" id="PTHR30290:SF83">
    <property type="entry name" value="ABC TRANSPORTER SUBSTRATE-BINDING PROTEIN"/>
    <property type="match status" value="1"/>
</dbReference>
<keyword evidence="1" id="KW-0732">Signal</keyword>
<dbReference type="InterPro" id="IPR000914">
    <property type="entry name" value="SBP_5_dom"/>
</dbReference>
<dbReference type="SUPFAM" id="SSF53850">
    <property type="entry name" value="Periplasmic binding protein-like II"/>
    <property type="match status" value="1"/>
</dbReference>
<dbReference type="CDD" id="cd08506">
    <property type="entry name" value="PBP2_clavulanate_OppA2"/>
    <property type="match status" value="1"/>
</dbReference>
<name>A0ABP8PYQ0_9ACTN</name>
<feature type="domain" description="Solute-binding protein family 5" evidence="2">
    <location>
        <begin position="100"/>
        <end position="494"/>
    </location>
</feature>
<proteinExistence type="predicted"/>
<gene>
    <name evidence="3" type="ORF">GCM10023191_032820</name>
</gene>
<keyword evidence="4" id="KW-1185">Reference proteome</keyword>
<comment type="caution">
    <text evidence="3">The sequence shown here is derived from an EMBL/GenBank/DDBJ whole genome shotgun (WGS) entry which is preliminary data.</text>
</comment>
<sequence length="582" mass="62967">MRRRTPLVAMGVVLSLALAACGGTGGSGGSGGGNGTFNAGLSSVVNPSTKAGGTLRFANAGTWDNVDPADTYYGYSWDFIRFYGRALTMFKPGAGRGSQQLVPDLAQSLGEHSADFKTWTYKLKPGVKYEDGTPVRAQDVKYDVERTLDKSTFPNGPTYFNDFLDLQGYTSPYKDKSPDRLGLTAIETPDDNTIIFHLKKPFAGFDYFTMLPATIPVPPAKDTGADYKQHVMSTGPYKFENYTVGKSLTLVRNPNWDSATDPNRKALPDRIEVQMGVNADDLDNRLMNGSLDVDVAGTGVQAAAAAKIQSNPNLKKNADAAPTTRLNYVQISSSVPPFDNIHCRRAIEYATDKTAMQTANGGPLSGGDIATHLMPPTILGSRDADPYPSGPGNHGDLAKAKQELQACGKPNGFSTVITARAERLKEVNAALALQQGLQKVGIKAEIKKYPQGDYFKLYAGNTDYVKKNGLGLIMMSWGADWPEGFGYLEQIVDSRVIRPAGNSNLGVKDPAVDRLMDKAAVTGDTNARNALYAQVDAKVMNDAFIVPFLNVKQLLYRPPNLKNVYVSQGLNAYYDYTQLGVK</sequence>
<accession>A0ABP8PYQ0</accession>
<dbReference type="Gene3D" id="3.10.105.10">
    <property type="entry name" value="Dipeptide-binding Protein, Domain 3"/>
    <property type="match status" value="1"/>
</dbReference>
<dbReference type="Gene3D" id="3.40.190.10">
    <property type="entry name" value="Periplasmic binding protein-like II"/>
    <property type="match status" value="1"/>
</dbReference>
<evidence type="ECO:0000256" key="1">
    <source>
        <dbReference type="SAM" id="SignalP"/>
    </source>
</evidence>
<dbReference type="Proteomes" id="UP001500503">
    <property type="component" value="Unassembled WGS sequence"/>
</dbReference>
<feature type="chain" id="PRO_5047129011" evidence="1">
    <location>
        <begin position="20"/>
        <end position="582"/>
    </location>
</feature>
<evidence type="ECO:0000259" key="2">
    <source>
        <dbReference type="Pfam" id="PF00496"/>
    </source>
</evidence>